<evidence type="ECO:0000256" key="3">
    <source>
        <dbReference type="ARBA" id="ARBA00022737"/>
    </source>
</evidence>
<reference evidence="6" key="1">
    <citation type="submission" date="2020-04" db="EMBL/GenBank/DDBJ databases">
        <authorList>
            <person name="Alioto T."/>
            <person name="Alioto T."/>
            <person name="Gomez Garrido J."/>
        </authorList>
    </citation>
    <scope>NUCLEOTIDE SEQUENCE</scope>
    <source>
        <strain evidence="6">A484AB</strain>
    </source>
</reference>
<evidence type="ECO:0000313" key="7">
    <source>
        <dbReference type="Proteomes" id="UP001152795"/>
    </source>
</evidence>
<dbReference type="SMART" id="SM00179">
    <property type="entry name" value="EGF_CA"/>
    <property type="match status" value="2"/>
</dbReference>
<dbReference type="Proteomes" id="UP001152795">
    <property type="component" value="Unassembled WGS sequence"/>
</dbReference>
<evidence type="ECO:0000256" key="4">
    <source>
        <dbReference type="ARBA" id="ARBA00023157"/>
    </source>
</evidence>
<dbReference type="InterPro" id="IPR000742">
    <property type="entry name" value="EGF"/>
</dbReference>
<sequence length="96" mass="10252">DGFTGNGVDCEDIIDCNHSPNSYPCHRISLCSDTIGSYICWCPAGYNGDGYNNCSDTDECLLGTHNCASVASCQNIRGSYICQCPNGYFGDGTQCV</sequence>
<keyword evidence="3" id="KW-0677">Repeat</keyword>
<dbReference type="Pfam" id="PF07645">
    <property type="entry name" value="EGF_CA"/>
    <property type="match status" value="1"/>
</dbReference>
<dbReference type="InterPro" id="IPR024731">
    <property type="entry name" value="NELL2-like_EGF"/>
</dbReference>
<gene>
    <name evidence="6" type="ORF">PACLA_8A077802</name>
</gene>
<dbReference type="PROSITE" id="PS01187">
    <property type="entry name" value="EGF_CA"/>
    <property type="match status" value="1"/>
</dbReference>
<feature type="non-terminal residue" evidence="6">
    <location>
        <position position="96"/>
    </location>
</feature>
<dbReference type="SUPFAM" id="SSF57184">
    <property type="entry name" value="Growth factor receptor domain"/>
    <property type="match status" value="1"/>
</dbReference>
<dbReference type="InterPro" id="IPR049883">
    <property type="entry name" value="NOTCH1_EGF-like"/>
</dbReference>
<comment type="caution">
    <text evidence="5">Lacks conserved residue(s) required for the propagation of feature annotation.</text>
</comment>
<keyword evidence="1 5" id="KW-0245">EGF-like domain</keyword>
<dbReference type="Pfam" id="PF12947">
    <property type="entry name" value="EGF_3"/>
    <property type="match status" value="1"/>
</dbReference>
<feature type="non-terminal residue" evidence="6">
    <location>
        <position position="1"/>
    </location>
</feature>
<name>A0A6S7KCQ7_PARCT</name>
<dbReference type="OrthoDB" id="41109at2759"/>
<organism evidence="6 7">
    <name type="scientific">Paramuricea clavata</name>
    <name type="common">Red gorgonian</name>
    <name type="synonym">Violescent sea-whip</name>
    <dbReference type="NCBI Taxonomy" id="317549"/>
    <lineage>
        <taxon>Eukaryota</taxon>
        <taxon>Metazoa</taxon>
        <taxon>Cnidaria</taxon>
        <taxon>Anthozoa</taxon>
        <taxon>Octocorallia</taxon>
        <taxon>Malacalcyonacea</taxon>
        <taxon>Plexauridae</taxon>
        <taxon>Paramuricea</taxon>
    </lineage>
</organism>
<dbReference type="InterPro" id="IPR000152">
    <property type="entry name" value="EGF-type_Asp/Asn_hydroxyl_site"/>
</dbReference>
<accession>A0A6S7KCQ7</accession>
<dbReference type="SMART" id="SM00181">
    <property type="entry name" value="EGF"/>
    <property type="match status" value="2"/>
</dbReference>
<evidence type="ECO:0000313" key="6">
    <source>
        <dbReference type="EMBL" id="CAB4039770.1"/>
    </source>
</evidence>
<keyword evidence="2" id="KW-0732">Signal</keyword>
<evidence type="ECO:0000256" key="2">
    <source>
        <dbReference type="ARBA" id="ARBA00022729"/>
    </source>
</evidence>
<dbReference type="InterPro" id="IPR018097">
    <property type="entry name" value="EGF_Ca-bd_CS"/>
</dbReference>
<dbReference type="InterPro" id="IPR001881">
    <property type="entry name" value="EGF-like_Ca-bd_dom"/>
</dbReference>
<dbReference type="EMBL" id="CACRXK020025837">
    <property type="protein sequence ID" value="CAB4039770.1"/>
    <property type="molecule type" value="Genomic_DNA"/>
</dbReference>
<dbReference type="GO" id="GO:0005509">
    <property type="term" value="F:calcium ion binding"/>
    <property type="evidence" value="ECO:0007669"/>
    <property type="project" value="InterPro"/>
</dbReference>
<evidence type="ECO:0000256" key="1">
    <source>
        <dbReference type="ARBA" id="ARBA00022536"/>
    </source>
</evidence>
<dbReference type="Gene3D" id="2.10.25.10">
    <property type="entry name" value="Laminin"/>
    <property type="match status" value="2"/>
</dbReference>
<comment type="caution">
    <text evidence="6">The sequence shown here is derived from an EMBL/GenBank/DDBJ whole genome shotgun (WGS) entry which is preliminary data.</text>
</comment>
<dbReference type="PROSITE" id="PS50026">
    <property type="entry name" value="EGF_3"/>
    <property type="match status" value="2"/>
</dbReference>
<keyword evidence="4" id="KW-1015">Disulfide bond</keyword>
<evidence type="ECO:0000256" key="5">
    <source>
        <dbReference type="PROSITE-ProRule" id="PRU00076"/>
    </source>
</evidence>
<dbReference type="FunFam" id="2.10.25.10:FF:000038">
    <property type="entry name" value="Fibrillin 2"/>
    <property type="match status" value="1"/>
</dbReference>
<keyword evidence="7" id="KW-1185">Reference proteome</keyword>
<proteinExistence type="predicted"/>
<dbReference type="InterPro" id="IPR009030">
    <property type="entry name" value="Growth_fac_rcpt_cys_sf"/>
</dbReference>
<dbReference type="PROSITE" id="PS00010">
    <property type="entry name" value="ASX_HYDROXYL"/>
    <property type="match status" value="2"/>
</dbReference>
<protein>
    <submittedName>
        <fullName evidence="6">Partial</fullName>
    </submittedName>
</protein>
<dbReference type="PANTHER" id="PTHR24039">
    <property type="entry name" value="FIBRILLIN-RELATED"/>
    <property type="match status" value="1"/>
</dbReference>
<dbReference type="AlphaFoldDB" id="A0A6S7KCQ7"/>
<dbReference type="PROSITE" id="PS01186">
    <property type="entry name" value="EGF_2"/>
    <property type="match status" value="1"/>
</dbReference>